<name>A0A176VPL5_MARPO</name>
<organism evidence="2 3">
    <name type="scientific">Marchantia polymorpha subsp. ruderalis</name>
    <dbReference type="NCBI Taxonomy" id="1480154"/>
    <lineage>
        <taxon>Eukaryota</taxon>
        <taxon>Viridiplantae</taxon>
        <taxon>Streptophyta</taxon>
        <taxon>Embryophyta</taxon>
        <taxon>Marchantiophyta</taxon>
        <taxon>Marchantiopsida</taxon>
        <taxon>Marchantiidae</taxon>
        <taxon>Marchantiales</taxon>
        <taxon>Marchantiaceae</taxon>
        <taxon>Marchantia</taxon>
    </lineage>
</organism>
<evidence type="ECO:0000313" key="3">
    <source>
        <dbReference type="Proteomes" id="UP000077202"/>
    </source>
</evidence>
<evidence type="ECO:0000259" key="1">
    <source>
        <dbReference type="Pfam" id="PF00078"/>
    </source>
</evidence>
<evidence type="ECO:0000313" key="2">
    <source>
        <dbReference type="EMBL" id="OAE22353.1"/>
    </source>
</evidence>
<dbReference type="Proteomes" id="UP000077202">
    <property type="component" value="Unassembled WGS sequence"/>
</dbReference>
<dbReference type="Pfam" id="PF00078">
    <property type="entry name" value="RVT_1"/>
    <property type="match status" value="1"/>
</dbReference>
<reference evidence="2" key="1">
    <citation type="submission" date="2016-03" db="EMBL/GenBank/DDBJ databases">
        <title>Mechanisms controlling the formation of the plant cell surface in tip-growing cells are functionally conserved among land plants.</title>
        <authorList>
            <person name="Honkanen S."/>
            <person name="Jones V.A."/>
            <person name="Morieri G."/>
            <person name="Champion C."/>
            <person name="Hetherington A.J."/>
            <person name="Kelly S."/>
            <person name="Saint-Marcoux D."/>
            <person name="Proust H."/>
            <person name="Prescott H."/>
            <person name="Dolan L."/>
        </authorList>
    </citation>
    <scope>NUCLEOTIDE SEQUENCE [LARGE SCALE GENOMIC DNA]</scope>
    <source>
        <tissue evidence="2">Whole gametophyte</tissue>
    </source>
</reference>
<sequence>MIFLSGGSSEVQLRFDSIGIGDPQPYLGALRSSAARRHRESERLQPNEFLDEDDEFPAYGPGIKDLLGSRMPTQSEFDLAFKKVRYTNRWWYKDIPDNYSSESYEHVCFFWENEACPWTSKNKCGEFSLNLAFTMPRPKGPTTWRLIIVFQSLHLAISKILEERLKMMIMLYLESHSHMILKKRSLRGDILAIQLVLDDLRQQKGTGMYMKLRFDYEYISGNIQHEFLWATLASLEINEKSLRLIKALFKDAFTTTMFANDVGRDVRLTRGIRQGSPLTPVLNLLAKEPLMAMLKDGFEEGFIKRLNLGAGTIIDVDYSFFPDDIGLFFQVDESSFTHVRTIIQLYEIESGSTFNYQKSTIYMLGLNDAPDWVKQTGCERIFSVEL</sequence>
<accession>A0A176VPL5</accession>
<dbReference type="EMBL" id="LVLJ01003214">
    <property type="protein sequence ID" value="OAE22353.1"/>
    <property type="molecule type" value="Genomic_DNA"/>
</dbReference>
<comment type="caution">
    <text evidence="2">The sequence shown here is derived from an EMBL/GenBank/DDBJ whole genome shotgun (WGS) entry which is preliminary data.</text>
</comment>
<feature type="domain" description="Reverse transcriptase" evidence="1">
    <location>
        <begin position="138"/>
        <end position="363"/>
    </location>
</feature>
<keyword evidence="3" id="KW-1185">Reference proteome</keyword>
<protein>
    <recommendedName>
        <fullName evidence="1">Reverse transcriptase domain-containing protein</fullName>
    </recommendedName>
</protein>
<dbReference type="InterPro" id="IPR000477">
    <property type="entry name" value="RT_dom"/>
</dbReference>
<proteinExistence type="predicted"/>
<dbReference type="AlphaFoldDB" id="A0A176VPL5"/>
<gene>
    <name evidence="2" type="ORF">AXG93_3118s1000</name>
</gene>